<keyword evidence="4 5" id="KW-0472">Membrane</keyword>
<evidence type="ECO:0000256" key="4">
    <source>
        <dbReference type="ARBA" id="ARBA00023136"/>
    </source>
</evidence>
<dbReference type="EMBL" id="AUPZ01000013">
    <property type="protein sequence ID" value="EQB35390.1"/>
    <property type="molecule type" value="Genomic_DNA"/>
</dbReference>
<comment type="caution">
    <text evidence="6">The sequence shown here is derived from an EMBL/GenBank/DDBJ whole genome shotgun (WGS) entry which is preliminary data.</text>
</comment>
<dbReference type="STRING" id="1172190.M947_08895"/>
<evidence type="ECO:0000256" key="3">
    <source>
        <dbReference type="ARBA" id="ARBA00022989"/>
    </source>
</evidence>
<dbReference type="eggNOG" id="COG1286">
    <property type="taxonomic scope" value="Bacteria"/>
</dbReference>
<evidence type="ECO:0000313" key="7">
    <source>
        <dbReference type="Proteomes" id="UP000015520"/>
    </source>
</evidence>
<organism evidence="6 7">
    <name type="scientific">Sulfurimonas hongkongensis</name>
    <dbReference type="NCBI Taxonomy" id="1172190"/>
    <lineage>
        <taxon>Bacteria</taxon>
        <taxon>Pseudomonadati</taxon>
        <taxon>Campylobacterota</taxon>
        <taxon>Epsilonproteobacteria</taxon>
        <taxon>Campylobacterales</taxon>
        <taxon>Sulfurimonadaceae</taxon>
        <taxon>Sulfurimonas</taxon>
    </lineage>
</organism>
<dbReference type="PANTHER" id="PTHR36926">
    <property type="entry name" value="COLICIN V PRODUCTION PROTEIN"/>
    <property type="match status" value="1"/>
</dbReference>
<evidence type="ECO:0000313" key="6">
    <source>
        <dbReference type="EMBL" id="EQB35390.1"/>
    </source>
</evidence>
<dbReference type="InterPro" id="IPR052719">
    <property type="entry name" value="CvpA-like"/>
</dbReference>
<evidence type="ECO:0000256" key="5">
    <source>
        <dbReference type="SAM" id="Phobius"/>
    </source>
</evidence>
<comment type="subcellular location">
    <subcellularLocation>
        <location evidence="1">Membrane</location>
        <topology evidence="1">Multi-pass membrane protein</topology>
    </subcellularLocation>
</comment>
<feature type="transmembrane region" description="Helical" evidence="5">
    <location>
        <begin position="102"/>
        <end position="127"/>
    </location>
</feature>
<protein>
    <submittedName>
        <fullName evidence="6">Colicin V production protein</fullName>
    </submittedName>
</protein>
<gene>
    <name evidence="6" type="ORF">M947_08895</name>
</gene>
<keyword evidence="2 5" id="KW-0812">Transmembrane</keyword>
<dbReference type="PANTHER" id="PTHR36926:SF1">
    <property type="entry name" value="COLICIN V PRODUCTION PROTEIN"/>
    <property type="match status" value="1"/>
</dbReference>
<keyword evidence="3 5" id="KW-1133">Transmembrane helix</keyword>
<dbReference type="AlphaFoldDB" id="T0J2W3"/>
<dbReference type="GO" id="GO:0016020">
    <property type="term" value="C:membrane"/>
    <property type="evidence" value="ECO:0007669"/>
    <property type="project" value="UniProtKB-SubCell"/>
</dbReference>
<dbReference type="GO" id="GO:0009403">
    <property type="term" value="P:toxin biosynthetic process"/>
    <property type="evidence" value="ECO:0007669"/>
    <property type="project" value="InterPro"/>
</dbReference>
<dbReference type="OrthoDB" id="5334123at2"/>
<keyword evidence="7" id="KW-1185">Reference proteome</keyword>
<proteinExistence type="predicted"/>
<reference evidence="6 7" key="1">
    <citation type="submission" date="2013-07" db="EMBL/GenBank/DDBJ databases">
        <title>Sulfurimonas hongkongensis AST-10 Genome Sequencing.</title>
        <authorList>
            <person name="Cai L."/>
            <person name="Zhang T."/>
        </authorList>
    </citation>
    <scope>NUCLEOTIDE SEQUENCE [LARGE SCALE GENOMIC DNA]</scope>
    <source>
        <strain evidence="6 7">AST-10</strain>
    </source>
</reference>
<feature type="transmembrane region" description="Helical" evidence="5">
    <location>
        <begin position="6"/>
        <end position="23"/>
    </location>
</feature>
<dbReference type="InterPro" id="IPR003825">
    <property type="entry name" value="Colicin-V_CvpA"/>
</dbReference>
<evidence type="ECO:0000256" key="2">
    <source>
        <dbReference type="ARBA" id="ARBA00022692"/>
    </source>
</evidence>
<dbReference type="Proteomes" id="UP000015520">
    <property type="component" value="Unassembled WGS sequence"/>
</dbReference>
<accession>T0J2W3</accession>
<dbReference type="PATRIC" id="fig|1172190.3.peg.1712"/>
<sequence length="221" mass="24277">MEFNYFDLVASVIILLLGLKGIINGFFKEVFGLIGIIGGIFVASRVGDSVGGALSDAIFKLDNNAAISFLGFLVTLGVFWVFMIMIGYIFKKLSLLSGLGIFDRILGFIFGASKFFLIAAVIAHAAYSIKAVKSTIEEPMQNSFLFPVLVETGAFIMKLDPVEISDDINQSINKVTKQVTDKVNSEVDKNIKNSTDEIVEKTKKKLQDKLETKDENVKSNN</sequence>
<feature type="transmembrane region" description="Helical" evidence="5">
    <location>
        <begin position="67"/>
        <end position="90"/>
    </location>
</feature>
<name>T0J2W3_9BACT</name>
<dbReference type="Pfam" id="PF02674">
    <property type="entry name" value="Colicin_V"/>
    <property type="match status" value="1"/>
</dbReference>
<dbReference type="RefSeq" id="WP_021288027.1">
    <property type="nucleotide sequence ID" value="NZ_AUPZ01000013.1"/>
</dbReference>
<evidence type="ECO:0000256" key="1">
    <source>
        <dbReference type="ARBA" id="ARBA00004141"/>
    </source>
</evidence>